<accession>A0AA88Y260</accession>
<organism evidence="1 2">
    <name type="scientific">Pinctada imbricata</name>
    <name type="common">Atlantic pearl-oyster</name>
    <name type="synonym">Pinctada martensii</name>
    <dbReference type="NCBI Taxonomy" id="66713"/>
    <lineage>
        <taxon>Eukaryota</taxon>
        <taxon>Metazoa</taxon>
        <taxon>Spiralia</taxon>
        <taxon>Lophotrochozoa</taxon>
        <taxon>Mollusca</taxon>
        <taxon>Bivalvia</taxon>
        <taxon>Autobranchia</taxon>
        <taxon>Pteriomorphia</taxon>
        <taxon>Pterioida</taxon>
        <taxon>Pterioidea</taxon>
        <taxon>Pteriidae</taxon>
        <taxon>Pinctada</taxon>
    </lineage>
</organism>
<dbReference type="InterPro" id="IPR029063">
    <property type="entry name" value="SAM-dependent_MTases_sf"/>
</dbReference>
<proteinExistence type="predicted"/>
<gene>
    <name evidence="1" type="ORF">FSP39_018712</name>
</gene>
<protein>
    <recommendedName>
        <fullName evidence="3">Methyltransferase type 11 domain-containing protein</fullName>
    </recommendedName>
</protein>
<name>A0AA88Y260_PINIB</name>
<dbReference type="Proteomes" id="UP001186944">
    <property type="component" value="Unassembled WGS sequence"/>
</dbReference>
<evidence type="ECO:0000313" key="2">
    <source>
        <dbReference type="Proteomes" id="UP001186944"/>
    </source>
</evidence>
<dbReference type="EMBL" id="VSWD01000010">
    <property type="protein sequence ID" value="KAK3091294.1"/>
    <property type="molecule type" value="Genomic_DNA"/>
</dbReference>
<evidence type="ECO:0000313" key="1">
    <source>
        <dbReference type="EMBL" id="KAK3091294.1"/>
    </source>
</evidence>
<evidence type="ECO:0008006" key="3">
    <source>
        <dbReference type="Google" id="ProtNLM"/>
    </source>
</evidence>
<dbReference type="Gene3D" id="3.40.50.150">
    <property type="entry name" value="Vaccinia Virus protein VP39"/>
    <property type="match status" value="1"/>
</dbReference>
<sequence>MEIAEGIVILDYVRTTLPLFRLPRGLEERTIVVLTTSSLSDDHTQTRPQNAGAQATQMNIYKNLDLKQWTHWTLPSGMLEKARKKGLYRNYYCEGITSEPLNIPNAFYDVITVVGSHGPNHIKGEAVHEMIRLVKSGGYVCIVTRRENFERIEDYKDTFFPMCDRLETDGKWRKVINESCPFFPGVEGISLCYQIC</sequence>
<reference evidence="1" key="1">
    <citation type="submission" date="2019-08" db="EMBL/GenBank/DDBJ databases">
        <title>The improved chromosome-level genome for the pearl oyster Pinctada fucata martensii using PacBio sequencing and Hi-C.</title>
        <authorList>
            <person name="Zheng Z."/>
        </authorList>
    </citation>
    <scope>NUCLEOTIDE SEQUENCE</scope>
    <source>
        <strain evidence="1">ZZ-2019</strain>
        <tissue evidence="1">Adductor muscle</tissue>
    </source>
</reference>
<keyword evidence="2" id="KW-1185">Reference proteome</keyword>
<dbReference type="SUPFAM" id="SSF53335">
    <property type="entry name" value="S-adenosyl-L-methionine-dependent methyltransferases"/>
    <property type="match status" value="1"/>
</dbReference>
<comment type="caution">
    <text evidence="1">The sequence shown here is derived from an EMBL/GenBank/DDBJ whole genome shotgun (WGS) entry which is preliminary data.</text>
</comment>
<dbReference type="AlphaFoldDB" id="A0AA88Y260"/>